<dbReference type="SUPFAM" id="SSF49842">
    <property type="entry name" value="TNF-like"/>
    <property type="match status" value="1"/>
</dbReference>
<evidence type="ECO:0000313" key="10">
    <source>
        <dbReference type="Proteomes" id="UP001634394"/>
    </source>
</evidence>
<feature type="domain" description="THD" evidence="8">
    <location>
        <begin position="151"/>
        <end position="320"/>
    </location>
</feature>
<dbReference type="GO" id="GO:0005125">
    <property type="term" value="F:cytokine activity"/>
    <property type="evidence" value="ECO:0007669"/>
    <property type="project" value="UniProtKB-KW"/>
</dbReference>
<dbReference type="PANTHER" id="PTHR15151">
    <property type="entry name" value="PROTEIN EIGER"/>
    <property type="match status" value="1"/>
</dbReference>
<organism evidence="9 10">
    <name type="scientific">Sinanodonta woodiana</name>
    <name type="common">Chinese pond mussel</name>
    <name type="synonym">Anodonta woodiana</name>
    <dbReference type="NCBI Taxonomy" id="1069815"/>
    <lineage>
        <taxon>Eukaryota</taxon>
        <taxon>Metazoa</taxon>
        <taxon>Spiralia</taxon>
        <taxon>Lophotrochozoa</taxon>
        <taxon>Mollusca</taxon>
        <taxon>Bivalvia</taxon>
        <taxon>Autobranchia</taxon>
        <taxon>Heteroconchia</taxon>
        <taxon>Palaeoheterodonta</taxon>
        <taxon>Unionida</taxon>
        <taxon>Unionoidea</taxon>
        <taxon>Unionidae</taxon>
        <taxon>Unioninae</taxon>
        <taxon>Sinanodonta</taxon>
    </lineage>
</organism>
<sequence length="327" mass="36529">MAAPHVLAKPNPCFDTAASSGHCACGCYRKTVRLFILLSVCTCLFCLACCLITVFILWRPVQCNCIDQAAGPPPETNGDISVQVRNERSQMSKVEEKDDVTYVYPIRHKRDKKKASKQKASKPPCDCSSPKELKKNCKKVCKKEGNRCEVQAAHYVAWGNITFSDFNHTFSTELCKYLPNRGGSICRNGTFLLNTSSVNLTTFREAGWVKKESNPFNFDPNSGKFIVKHSGLYLVYSQVLFNGRWPKQAIRLMHEAKTGQMAQSLTCFHGIVGDTDVYTSCGMMGVFQMTEGDSVIVQSLYRNVKIELNSNHTYFGGVLLSSNHNRS</sequence>
<keyword evidence="5" id="KW-1015">Disulfide bond</keyword>
<dbReference type="InterPro" id="IPR006052">
    <property type="entry name" value="TNF_dom"/>
</dbReference>
<dbReference type="PROSITE" id="PS50049">
    <property type="entry name" value="THD_2"/>
    <property type="match status" value="1"/>
</dbReference>
<evidence type="ECO:0000256" key="6">
    <source>
        <dbReference type="ARBA" id="ARBA00023180"/>
    </source>
</evidence>
<protein>
    <recommendedName>
        <fullName evidence="8">THD domain-containing protein</fullName>
    </recommendedName>
</protein>
<comment type="similarity">
    <text evidence="2">Belongs to the tumor necrosis factor family.</text>
</comment>
<evidence type="ECO:0000313" key="9">
    <source>
        <dbReference type="EMBL" id="KAL3848477.1"/>
    </source>
</evidence>
<keyword evidence="4" id="KW-0964">Secreted</keyword>
<gene>
    <name evidence="9" type="ORF">ACJMK2_019330</name>
</gene>
<comment type="subcellular location">
    <subcellularLocation>
        <location evidence="1">Secreted</location>
    </subcellularLocation>
</comment>
<feature type="transmembrane region" description="Helical" evidence="7">
    <location>
        <begin position="34"/>
        <end position="58"/>
    </location>
</feature>
<evidence type="ECO:0000256" key="1">
    <source>
        <dbReference type="ARBA" id="ARBA00004613"/>
    </source>
</evidence>
<keyword evidence="6" id="KW-0325">Glycoprotein</keyword>
<evidence type="ECO:0000256" key="2">
    <source>
        <dbReference type="ARBA" id="ARBA00008670"/>
    </source>
</evidence>
<dbReference type="InterPro" id="IPR051748">
    <property type="entry name" value="TNF_Ligand_Superfamily"/>
</dbReference>
<reference evidence="9 10" key="1">
    <citation type="submission" date="2024-11" db="EMBL/GenBank/DDBJ databases">
        <title>Chromosome-level genome assembly of the freshwater bivalve Anodonta woodiana.</title>
        <authorList>
            <person name="Chen X."/>
        </authorList>
    </citation>
    <scope>NUCLEOTIDE SEQUENCE [LARGE SCALE GENOMIC DNA]</scope>
    <source>
        <strain evidence="9">MN2024</strain>
        <tissue evidence="9">Gills</tissue>
    </source>
</reference>
<keyword evidence="3" id="KW-0202">Cytokine</keyword>
<evidence type="ECO:0000256" key="7">
    <source>
        <dbReference type="SAM" id="Phobius"/>
    </source>
</evidence>
<dbReference type="Gene3D" id="2.60.120.40">
    <property type="match status" value="1"/>
</dbReference>
<proteinExistence type="inferred from homology"/>
<dbReference type="EMBL" id="JBJQND010000016">
    <property type="protein sequence ID" value="KAL3848477.1"/>
    <property type="molecule type" value="Genomic_DNA"/>
</dbReference>
<keyword evidence="7" id="KW-1133">Transmembrane helix</keyword>
<evidence type="ECO:0000256" key="3">
    <source>
        <dbReference type="ARBA" id="ARBA00022514"/>
    </source>
</evidence>
<dbReference type="InterPro" id="IPR008983">
    <property type="entry name" value="Tumour_necrosis_fac-like_dom"/>
</dbReference>
<keyword evidence="7" id="KW-0472">Membrane</keyword>
<comment type="caution">
    <text evidence="9">The sequence shown here is derived from an EMBL/GenBank/DDBJ whole genome shotgun (WGS) entry which is preliminary data.</text>
</comment>
<dbReference type="GO" id="GO:0005615">
    <property type="term" value="C:extracellular space"/>
    <property type="evidence" value="ECO:0007669"/>
    <property type="project" value="UniProtKB-KW"/>
</dbReference>
<name>A0ABD3UG44_SINWO</name>
<dbReference type="PANTHER" id="PTHR15151:SF20">
    <property type="entry name" value="TUMOR NECROSIS FACTOR LIGAND SUPERFAMILY MEMBER 12"/>
    <property type="match status" value="1"/>
</dbReference>
<keyword evidence="10" id="KW-1185">Reference proteome</keyword>
<dbReference type="AlphaFoldDB" id="A0ABD3UG44"/>
<evidence type="ECO:0000256" key="4">
    <source>
        <dbReference type="ARBA" id="ARBA00022525"/>
    </source>
</evidence>
<dbReference type="Pfam" id="PF00229">
    <property type="entry name" value="TNF"/>
    <property type="match status" value="1"/>
</dbReference>
<accession>A0ABD3UG44</accession>
<dbReference type="Proteomes" id="UP001634394">
    <property type="component" value="Unassembled WGS sequence"/>
</dbReference>
<keyword evidence="7" id="KW-0812">Transmembrane</keyword>
<evidence type="ECO:0000259" key="8">
    <source>
        <dbReference type="PROSITE" id="PS50049"/>
    </source>
</evidence>
<evidence type="ECO:0000256" key="5">
    <source>
        <dbReference type="ARBA" id="ARBA00023157"/>
    </source>
</evidence>